<dbReference type="InterPro" id="IPR036388">
    <property type="entry name" value="WH-like_DNA-bd_sf"/>
</dbReference>
<evidence type="ECO:0000256" key="3">
    <source>
        <dbReference type="ARBA" id="ARBA00023125"/>
    </source>
</evidence>
<evidence type="ECO:0000313" key="5">
    <source>
        <dbReference type="EMBL" id="MCC2148182.1"/>
    </source>
</evidence>
<comment type="caution">
    <text evidence="5">The sequence shown here is derived from an EMBL/GenBank/DDBJ whole genome shotgun (WGS) entry which is preliminary data.</text>
</comment>
<keyword evidence="2" id="KW-0805">Transcription regulation</keyword>
<organism evidence="5 6">
    <name type="scientific">Hominisplanchenecus faecis</name>
    <dbReference type="NCBI Taxonomy" id="2885351"/>
    <lineage>
        <taxon>Bacteria</taxon>
        <taxon>Bacillati</taxon>
        <taxon>Bacillota</taxon>
        <taxon>Clostridia</taxon>
        <taxon>Lachnospirales</taxon>
        <taxon>Lachnospiraceae</taxon>
        <taxon>Hominisplanchenecus</taxon>
    </lineage>
</organism>
<proteinExistence type="inferred from homology"/>
<keyword evidence="6" id="KW-1185">Reference proteome</keyword>
<dbReference type="Pfam" id="PF03965">
    <property type="entry name" value="Penicillinase_R"/>
    <property type="match status" value="1"/>
</dbReference>
<name>A0ABS8EUQ7_9FIRM</name>
<evidence type="ECO:0000256" key="4">
    <source>
        <dbReference type="ARBA" id="ARBA00023163"/>
    </source>
</evidence>
<keyword evidence="4" id="KW-0804">Transcription</keyword>
<sequence length="124" mass="14808">MGWYGLSDSEHEIMKYIWKHEEVTLREVVAWLENRGYTWKQQTVYTLLNRLIDKGAITAIKKGNYRLYYPAITEDELIGQWTENLVENEYQGSLKNFLLAFTRKKSLTRTEADELRKILDEKEE</sequence>
<protein>
    <submittedName>
        <fullName evidence="5">BlaI/MecI/CopY family transcriptional regulator</fullName>
    </submittedName>
</protein>
<dbReference type="InterPro" id="IPR005650">
    <property type="entry name" value="BlaI_family"/>
</dbReference>
<dbReference type="PIRSF" id="PIRSF019455">
    <property type="entry name" value="CopR_AtkY"/>
    <property type="match status" value="1"/>
</dbReference>
<dbReference type="RefSeq" id="WP_173866824.1">
    <property type="nucleotide sequence ID" value="NZ_JAJEQE010000005.1"/>
</dbReference>
<dbReference type="InterPro" id="IPR036390">
    <property type="entry name" value="WH_DNA-bd_sf"/>
</dbReference>
<gene>
    <name evidence="5" type="ORF">LKD42_02770</name>
</gene>
<accession>A0ABS8EUQ7</accession>
<dbReference type="EMBL" id="JAJEQE010000005">
    <property type="protein sequence ID" value="MCC2148182.1"/>
    <property type="molecule type" value="Genomic_DNA"/>
</dbReference>
<evidence type="ECO:0000256" key="1">
    <source>
        <dbReference type="ARBA" id="ARBA00011046"/>
    </source>
</evidence>
<comment type="similarity">
    <text evidence="1">Belongs to the BlaI transcriptional regulatory family.</text>
</comment>
<evidence type="ECO:0000313" key="6">
    <source>
        <dbReference type="Proteomes" id="UP001299235"/>
    </source>
</evidence>
<keyword evidence="3" id="KW-0238">DNA-binding</keyword>
<dbReference type="Proteomes" id="UP001299235">
    <property type="component" value="Unassembled WGS sequence"/>
</dbReference>
<dbReference type="SUPFAM" id="SSF46785">
    <property type="entry name" value="Winged helix' DNA-binding domain"/>
    <property type="match status" value="1"/>
</dbReference>
<evidence type="ECO:0000256" key="2">
    <source>
        <dbReference type="ARBA" id="ARBA00023015"/>
    </source>
</evidence>
<dbReference type="Gene3D" id="1.10.4040.10">
    <property type="entry name" value="Penicillinase repressor domain"/>
    <property type="match status" value="1"/>
</dbReference>
<reference evidence="5 6" key="1">
    <citation type="submission" date="2021-10" db="EMBL/GenBank/DDBJ databases">
        <title>Anaerobic single-cell dispensing facilitates the cultivation of human gut bacteria.</title>
        <authorList>
            <person name="Afrizal A."/>
        </authorList>
    </citation>
    <scope>NUCLEOTIDE SEQUENCE [LARGE SCALE GENOMIC DNA]</scope>
    <source>
        <strain evidence="5 6">CLA-AA-H246</strain>
    </source>
</reference>
<dbReference type="Gene3D" id="1.10.10.10">
    <property type="entry name" value="Winged helix-like DNA-binding domain superfamily/Winged helix DNA-binding domain"/>
    <property type="match status" value="1"/>
</dbReference>